<dbReference type="Proteomes" id="UP000305729">
    <property type="component" value="Chromosome 1"/>
</dbReference>
<organism evidence="1 2">
    <name type="scientific">Pseudoalteromonas rubra</name>
    <dbReference type="NCBI Taxonomy" id="43658"/>
    <lineage>
        <taxon>Bacteria</taxon>
        <taxon>Pseudomonadati</taxon>
        <taxon>Pseudomonadota</taxon>
        <taxon>Gammaproteobacteria</taxon>
        <taxon>Alteromonadales</taxon>
        <taxon>Pseudoalteromonadaceae</taxon>
        <taxon>Pseudoalteromonas</taxon>
    </lineage>
</organism>
<dbReference type="AlphaFoldDB" id="A0A5S3V5I4"/>
<protein>
    <submittedName>
        <fullName evidence="1">Uncharacterized protein</fullName>
    </submittedName>
</protein>
<evidence type="ECO:0000313" key="1">
    <source>
        <dbReference type="EMBL" id="QPB85144.1"/>
    </source>
</evidence>
<dbReference type="EMBL" id="CP045429">
    <property type="protein sequence ID" value="QPB85144.1"/>
    <property type="molecule type" value="Genomic_DNA"/>
</dbReference>
<reference evidence="1 2" key="1">
    <citation type="submission" date="2019-10" db="EMBL/GenBank/DDBJ databases">
        <title>Pseudoalteromonas rubra S4059.</title>
        <authorList>
            <person name="Paulsen S."/>
            <person name="Wang X."/>
        </authorList>
    </citation>
    <scope>NUCLEOTIDE SEQUENCE [LARGE SCALE GENOMIC DNA]</scope>
    <source>
        <strain evidence="1 2">S4059</strain>
    </source>
</reference>
<sequence>MQYQLNYKSEVKFGPAYYSLEIEGHKVPTFYYGFERSELLGGRYLAIQEWLTTDYRKGPKTRVAIFDLDKKLVSRLEIVEKGFVSDFRLTEKIFSYRRTYYANARVVDQEVDWDSIEKWSDIY</sequence>
<proteinExistence type="predicted"/>
<evidence type="ECO:0000313" key="2">
    <source>
        <dbReference type="Proteomes" id="UP000305729"/>
    </source>
</evidence>
<gene>
    <name evidence="1" type="ORF">CWC22_011005</name>
</gene>
<accession>A0A5S3V5I4</accession>
<name>A0A5S3V5I4_9GAMM</name>